<dbReference type="Gene3D" id="3.40.50.150">
    <property type="entry name" value="Vaccinia Virus protein VP39"/>
    <property type="match status" value="1"/>
</dbReference>
<name>A0A399D4L7_9BACT</name>
<dbReference type="EMBL" id="QWET01000003">
    <property type="protein sequence ID" value="RIH66416.1"/>
    <property type="molecule type" value="Genomic_DNA"/>
</dbReference>
<gene>
    <name evidence="1" type="ORF">D1164_05815</name>
</gene>
<dbReference type="AlphaFoldDB" id="A0A399D4L7"/>
<dbReference type="Pfam" id="PF13489">
    <property type="entry name" value="Methyltransf_23"/>
    <property type="match status" value="1"/>
</dbReference>
<keyword evidence="1" id="KW-0489">Methyltransferase</keyword>
<dbReference type="RefSeq" id="WP_119349003.1">
    <property type="nucleotide sequence ID" value="NZ_QWET01000003.1"/>
</dbReference>
<dbReference type="SUPFAM" id="SSF53335">
    <property type="entry name" value="S-adenosyl-L-methionine-dependent methyltransferases"/>
    <property type="match status" value="1"/>
</dbReference>
<dbReference type="PANTHER" id="PTHR43861:SF6">
    <property type="entry name" value="METHYLTRANSFERASE TYPE 11"/>
    <property type="match status" value="1"/>
</dbReference>
<dbReference type="CDD" id="cd02440">
    <property type="entry name" value="AdoMet_MTases"/>
    <property type="match status" value="1"/>
</dbReference>
<keyword evidence="2" id="KW-1185">Reference proteome</keyword>
<organism evidence="1 2">
    <name type="scientific">Mariniphaga sediminis</name>
    <dbReference type="NCBI Taxonomy" id="1628158"/>
    <lineage>
        <taxon>Bacteria</taxon>
        <taxon>Pseudomonadati</taxon>
        <taxon>Bacteroidota</taxon>
        <taxon>Bacteroidia</taxon>
        <taxon>Marinilabiliales</taxon>
        <taxon>Prolixibacteraceae</taxon>
        <taxon>Mariniphaga</taxon>
    </lineage>
</organism>
<dbReference type="PANTHER" id="PTHR43861">
    <property type="entry name" value="TRANS-ACONITATE 2-METHYLTRANSFERASE-RELATED"/>
    <property type="match status" value="1"/>
</dbReference>
<dbReference type="Proteomes" id="UP000266441">
    <property type="component" value="Unassembled WGS sequence"/>
</dbReference>
<reference evidence="1 2" key="1">
    <citation type="journal article" date="2015" name="Int. J. Syst. Evol. Microbiol.">
        <title>Mariniphaga sediminis sp. nov., isolated from coastal sediment.</title>
        <authorList>
            <person name="Wang F.Q."/>
            <person name="Shen Q.Y."/>
            <person name="Chen G.J."/>
            <person name="Du Z.J."/>
        </authorList>
    </citation>
    <scope>NUCLEOTIDE SEQUENCE [LARGE SCALE GENOMIC DNA]</scope>
    <source>
        <strain evidence="1 2">SY21</strain>
    </source>
</reference>
<dbReference type="OrthoDB" id="2370471at2"/>
<sequence>MAKIDVRDCPVCGGESFTTFLACTDFFVSGEHFEIKECSDCGLKITANAEDEENIGKYYQSEEYISHSNTSKGLVNNVYHRVRNYMLGSKRRLVKNASGIPEGRLLDVGTGTAFFLNEMNRCGWKVTGTEKNPEAREFAQNEFGLQVSPPEDLFQFDEKSFDVISLWHVLEHIHRLKENMEAFARLLKPNGKLIIAVPNHTSYDAGHYKEYWAAWDVPRHLWHFGPEQMERLGKKYGFRLEQIRTMPFDSFYVSMLSEKYKKSKLAFIKGVFHGKISWLNSLVNPKKCSSVIYVFGVA</sequence>
<keyword evidence="1" id="KW-0808">Transferase</keyword>
<evidence type="ECO:0000313" key="1">
    <source>
        <dbReference type="EMBL" id="RIH66416.1"/>
    </source>
</evidence>
<comment type="caution">
    <text evidence="1">The sequence shown here is derived from an EMBL/GenBank/DDBJ whole genome shotgun (WGS) entry which is preliminary data.</text>
</comment>
<accession>A0A399D4L7</accession>
<dbReference type="InterPro" id="IPR029063">
    <property type="entry name" value="SAM-dependent_MTases_sf"/>
</dbReference>
<evidence type="ECO:0000313" key="2">
    <source>
        <dbReference type="Proteomes" id="UP000266441"/>
    </source>
</evidence>
<dbReference type="GO" id="GO:0008168">
    <property type="term" value="F:methyltransferase activity"/>
    <property type="evidence" value="ECO:0007669"/>
    <property type="project" value="UniProtKB-KW"/>
</dbReference>
<dbReference type="GO" id="GO:0032259">
    <property type="term" value="P:methylation"/>
    <property type="evidence" value="ECO:0007669"/>
    <property type="project" value="UniProtKB-KW"/>
</dbReference>
<proteinExistence type="predicted"/>
<protein>
    <submittedName>
        <fullName evidence="1">Class I SAM-dependent methyltransferase</fullName>
    </submittedName>
</protein>